<evidence type="ECO:0000256" key="2">
    <source>
        <dbReference type="ARBA" id="ARBA00022723"/>
    </source>
</evidence>
<feature type="domain" description="Enoyl reductase (ER)" evidence="6">
    <location>
        <begin position="10"/>
        <end position="360"/>
    </location>
</feature>
<dbReference type="InterPro" id="IPR013149">
    <property type="entry name" value="ADH-like_C"/>
</dbReference>
<gene>
    <name evidence="7" type="ORF">N1028_17945</name>
</gene>
<dbReference type="EMBL" id="JANLCK010000014">
    <property type="protein sequence ID" value="MCS5727782.1"/>
    <property type="molecule type" value="Genomic_DNA"/>
</dbReference>
<evidence type="ECO:0000256" key="1">
    <source>
        <dbReference type="ARBA" id="ARBA00001947"/>
    </source>
</evidence>
<dbReference type="PANTHER" id="PTHR43401">
    <property type="entry name" value="L-THREONINE 3-DEHYDROGENASE"/>
    <property type="match status" value="1"/>
</dbReference>
<dbReference type="InterPro" id="IPR002328">
    <property type="entry name" value="ADH_Zn_CS"/>
</dbReference>
<organism evidence="7 8">
    <name type="scientific">Herbiconiux oxytropis</name>
    <dbReference type="NCBI Taxonomy" id="2970915"/>
    <lineage>
        <taxon>Bacteria</taxon>
        <taxon>Bacillati</taxon>
        <taxon>Actinomycetota</taxon>
        <taxon>Actinomycetes</taxon>
        <taxon>Micrococcales</taxon>
        <taxon>Microbacteriaceae</taxon>
        <taxon>Herbiconiux</taxon>
    </lineage>
</organism>
<proteinExistence type="inferred from homology"/>
<comment type="cofactor">
    <cofactor evidence="1 5">
        <name>Zn(2+)</name>
        <dbReference type="ChEBI" id="CHEBI:29105"/>
    </cofactor>
</comment>
<keyword evidence="2 5" id="KW-0479">Metal-binding</keyword>
<dbReference type="InterPro" id="IPR011032">
    <property type="entry name" value="GroES-like_sf"/>
</dbReference>
<evidence type="ECO:0000313" key="7">
    <source>
        <dbReference type="EMBL" id="MCS5727782.1"/>
    </source>
</evidence>
<evidence type="ECO:0000259" key="6">
    <source>
        <dbReference type="SMART" id="SM00829"/>
    </source>
</evidence>
<dbReference type="Pfam" id="PF00107">
    <property type="entry name" value="ADH_zinc_N"/>
    <property type="match status" value="1"/>
</dbReference>
<dbReference type="GO" id="GO:0016491">
    <property type="term" value="F:oxidoreductase activity"/>
    <property type="evidence" value="ECO:0007669"/>
    <property type="project" value="UniProtKB-KW"/>
</dbReference>
<evidence type="ECO:0000313" key="8">
    <source>
        <dbReference type="Proteomes" id="UP001165587"/>
    </source>
</evidence>
<sequence length="362" mass="39029">MQGRVAAVVGPRQFEVKQYEVPQPAAGALVLEVQRANVCGSDIHQFHYDSPALREAALGHEFVGRVQALGPGVTHDNAGRPVAVGDRVVPVYYVTCRRCPACLRGDFGMCANSLREWSKNPELAPHFFGGFGTHYYVNEDQYFFVVPDELDDQIVAGANCGLAQMLFALDRTRLAAGSTLVVQGAGGLGLYAVAVAKERGATVIVIDGVAERIDLAERFGADHVVDMAAHPTGQDRLDRVLELTGGLGADVVLEVTGVSAAFTESVALARVGGEVVSVGNLNVGEGFEIALSPGIITRKNLRVQGVLRYDPWYLHRALEFLLRTHDRFPFEALTKDAHSFDDLADAIRDGESRSVARASIVF</sequence>
<dbReference type="Proteomes" id="UP001165587">
    <property type="component" value="Unassembled WGS sequence"/>
</dbReference>
<dbReference type="GO" id="GO:0008270">
    <property type="term" value="F:zinc ion binding"/>
    <property type="evidence" value="ECO:0007669"/>
    <property type="project" value="InterPro"/>
</dbReference>
<evidence type="ECO:0000256" key="4">
    <source>
        <dbReference type="ARBA" id="ARBA00023002"/>
    </source>
</evidence>
<dbReference type="RefSeq" id="WP_259530827.1">
    <property type="nucleotide sequence ID" value="NZ_JANLCK010000014.1"/>
</dbReference>
<keyword evidence="8" id="KW-1185">Reference proteome</keyword>
<dbReference type="PANTHER" id="PTHR43401:SF2">
    <property type="entry name" value="L-THREONINE 3-DEHYDROGENASE"/>
    <property type="match status" value="1"/>
</dbReference>
<dbReference type="Pfam" id="PF08240">
    <property type="entry name" value="ADH_N"/>
    <property type="match status" value="1"/>
</dbReference>
<dbReference type="InterPro" id="IPR013154">
    <property type="entry name" value="ADH-like_N"/>
</dbReference>
<comment type="caution">
    <text evidence="7">The sequence shown here is derived from an EMBL/GenBank/DDBJ whole genome shotgun (WGS) entry which is preliminary data.</text>
</comment>
<keyword evidence="4" id="KW-0560">Oxidoreductase</keyword>
<keyword evidence="3 5" id="KW-0862">Zinc</keyword>
<comment type="similarity">
    <text evidence="5">Belongs to the zinc-containing alcohol dehydrogenase family.</text>
</comment>
<dbReference type="InterPro" id="IPR050129">
    <property type="entry name" value="Zn_alcohol_dh"/>
</dbReference>
<dbReference type="AlphaFoldDB" id="A0AA41XGI9"/>
<accession>A0AA41XGI9</accession>
<dbReference type="Gene3D" id="3.90.180.10">
    <property type="entry name" value="Medium-chain alcohol dehydrogenases, catalytic domain"/>
    <property type="match status" value="1"/>
</dbReference>
<dbReference type="SUPFAM" id="SSF51735">
    <property type="entry name" value="NAD(P)-binding Rossmann-fold domains"/>
    <property type="match status" value="1"/>
</dbReference>
<name>A0AA41XGI9_9MICO</name>
<evidence type="ECO:0000256" key="3">
    <source>
        <dbReference type="ARBA" id="ARBA00022833"/>
    </source>
</evidence>
<dbReference type="InterPro" id="IPR020843">
    <property type="entry name" value="ER"/>
</dbReference>
<dbReference type="InterPro" id="IPR036291">
    <property type="entry name" value="NAD(P)-bd_dom_sf"/>
</dbReference>
<dbReference type="CDD" id="cd08231">
    <property type="entry name" value="MDR_TM0436_like"/>
    <property type="match status" value="1"/>
</dbReference>
<dbReference type="SUPFAM" id="SSF50129">
    <property type="entry name" value="GroES-like"/>
    <property type="match status" value="1"/>
</dbReference>
<protein>
    <submittedName>
        <fullName evidence="7">Zinc-binding dehydrogenase</fullName>
    </submittedName>
</protein>
<reference evidence="7" key="1">
    <citation type="submission" date="2022-08" db="EMBL/GenBank/DDBJ databases">
        <authorList>
            <person name="Deng Y."/>
            <person name="Han X.-F."/>
            <person name="Zhang Y.-Q."/>
        </authorList>
    </citation>
    <scope>NUCLEOTIDE SEQUENCE</scope>
    <source>
        <strain evidence="7">CPCC 203407</strain>
    </source>
</reference>
<dbReference type="SMART" id="SM00829">
    <property type="entry name" value="PKS_ER"/>
    <property type="match status" value="1"/>
</dbReference>
<dbReference type="Gene3D" id="3.40.50.720">
    <property type="entry name" value="NAD(P)-binding Rossmann-like Domain"/>
    <property type="match status" value="1"/>
</dbReference>
<dbReference type="PROSITE" id="PS00059">
    <property type="entry name" value="ADH_ZINC"/>
    <property type="match status" value="1"/>
</dbReference>
<evidence type="ECO:0000256" key="5">
    <source>
        <dbReference type="RuleBase" id="RU361277"/>
    </source>
</evidence>